<keyword evidence="4" id="KW-1185">Reference proteome</keyword>
<feature type="transmembrane region" description="Helical" evidence="2">
    <location>
        <begin position="733"/>
        <end position="758"/>
    </location>
</feature>
<feature type="compositionally biased region" description="Polar residues" evidence="1">
    <location>
        <begin position="939"/>
        <end position="953"/>
    </location>
</feature>
<keyword evidence="2" id="KW-1133">Transmembrane helix</keyword>
<keyword evidence="2" id="KW-0472">Membrane</keyword>
<accession>A0A388L2D7</accession>
<feature type="transmembrane region" description="Helical" evidence="2">
    <location>
        <begin position="601"/>
        <end position="626"/>
    </location>
</feature>
<evidence type="ECO:0000256" key="2">
    <source>
        <dbReference type="SAM" id="Phobius"/>
    </source>
</evidence>
<protein>
    <submittedName>
        <fullName evidence="3">Uncharacterized protein</fullName>
    </submittedName>
</protein>
<dbReference type="Proteomes" id="UP000265515">
    <property type="component" value="Unassembled WGS sequence"/>
</dbReference>
<evidence type="ECO:0000313" key="3">
    <source>
        <dbReference type="EMBL" id="GBG76461.1"/>
    </source>
</evidence>
<comment type="caution">
    <text evidence="3">The sequence shown here is derived from an EMBL/GenBank/DDBJ whole genome shotgun (WGS) entry which is preliminary data.</text>
</comment>
<sequence length="1709" mass="188779">MNPNHTTTMSRNSAAPSPASLELGWIRTTRFCGWTLMLGRARVFARPVLCALSVLSGRTPPDPAVGMSDDSEDERARAPLKLGLQGSRRQGLLGESPIRTSLGGGLGERLEQASGSRSPQRLVARVGAFISSREVADLTAGDRPGASWVREVRGAANTTRSVRPAPAHLQTEASPRGEAGGNVAGEEEVLELGATHESSPVTSQSGGKRNLPLDEGREGLAALKRQRKQGGSARTPMTEERGSVDKRKRVGGGDDTPKDSSTQRRTSESSGKRSKSAKGKKADEGDTGEGDDDVEINVNTFNLDRAFFLGMKTGVQRDVVLHIHPERILPIPDWEDAYNHQSLDEFLVDTLAAAMIDCYARKDMRYTKPIFVLAPIVAPAEKDKPVVRVLPEDFDDSHPEKYWYYPVCGQHNARVAMKVADHAMFNYYNFCEWPFRPIYFPDDEFDGYTHVLDDKLWNESRKFFNDTTYVNKCPQYLGFQHENNVKKTTALVNDPHFPAEWKRVVLSVLTGERAQSRKGPRGIDECINILWRKTSVVTTLAPFVVDPLNAMDHKDTLGKLGHQLRSHTCVLDLCGTVDRTRWDSGAFASLSEFLGFICQDYWTLVVFIPCLWDLSFMTCLAALGATRCYTGKWVRKTAAKKTHRFGNSMWEEPDVMHILFKGEDPWLLTQPVFEGAVAADDAAALRRKQKVTPVDVEERPFKSLQFADFGNHNQKGVVYKDFERNSNQLSSHFLFFCVVADGMLFLGNLHALVVWNLLHQGRHVLALDGDSMQLEYTSQFVAHEVQSGAYACDFHHVVVEPVYDPNKDMFFKLTPKKRRQVYSFLFGHQPKWRVDEQFVMRKQVAIAVLQGYHGASRTSAVGFMKRLEYVFFDEGVVDPAGFTLNKYRLAFGDDDDFNIETEPEESVEDDLFDLEGQLAIFNAQVSESPSVCKPGTPLATPTSAGPTPVSSSVPVKRVGLSRLKTSPMESMRLSPLPEPYDVVLEKLSEVNRRCVDDPALRKYGDTIFELVQSNHWLEVTSAFYSLPLSPSIKQVSWDLPAITPPAAVVKRKSRGKDDEGDGQGGGQRGTGGGSAPRSTKEPAQGQEGGGEGRKGSREKKKQHSREKTKHHRGDGQGSDVDGNEDGGALAVTGSTSMETGKDFRPGWIPRPGEQDPVISSTSATEFIDAVGRADDAKDDTCPAQVQTPLAGCLGSIRTTRTTSLSGTQYPAGSKMTTYLGPHWGVRIDPNLEDSTVKRARWSTEVERMVRVSESIASQIRIHPNQEDDSAMTVDRYEDVVMLCTEARQELQADCPTLVVGVRDDAMDSLHGELPPTSNVQSCTLGDECLVTVSTKLAVLSDSPMEADTSAPPEIVGARMNPNQSYNDAGLEMAVIQMHPTHADAGLELAVVEDRGHVTSVDKTDGSSGMHSADDRIDPKPGDISMPRDTSGNEMGAVELDQRVQPGCDDPLYSDLRDEVMGEDILKKASDAAKDSLFYFSDDDKDTARDDKQFKGEEVMLDIDATLDPTDYDIVAMEKTQSIHVVDVDALSPERDIIKLDDPRHQDRKEVTPSMVIDADISNLSSFPGCLEHVVAASTRRGLPIVLGLPSAESDDVEAKPGKHSLFLLLPALLPVREVLFASLLRECSVAGRQLDVEDGVREVVFGLVLLRSCVVDLHLKFVGGYFLYRSTKSWKNKQFAGAAGPRQAVSPCCRRHWSWRCHRYVLWGH</sequence>
<feature type="region of interest" description="Disordered" evidence="1">
    <location>
        <begin position="931"/>
        <end position="953"/>
    </location>
</feature>
<feature type="region of interest" description="Disordered" evidence="1">
    <location>
        <begin position="85"/>
        <end position="118"/>
    </location>
</feature>
<reference evidence="3 4" key="1">
    <citation type="journal article" date="2018" name="Cell">
        <title>The Chara Genome: Secondary Complexity and Implications for Plant Terrestrialization.</title>
        <authorList>
            <person name="Nishiyama T."/>
            <person name="Sakayama H."/>
            <person name="Vries J.D."/>
            <person name="Buschmann H."/>
            <person name="Saint-Marcoux D."/>
            <person name="Ullrich K.K."/>
            <person name="Haas F.B."/>
            <person name="Vanderstraeten L."/>
            <person name="Becker D."/>
            <person name="Lang D."/>
            <person name="Vosolsobe S."/>
            <person name="Rombauts S."/>
            <person name="Wilhelmsson P.K.I."/>
            <person name="Janitza P."/>
            <person name="Kern R."/>
            <person name="Heyl A."/>
            <person name="Rumpler F."/>
            <person name="Villalobos L.I.A.C."/>
            <person name="Clay J.M."/>
            <person name="Skokan R."/>
            <person name="Toyoda A."/>
            <person name="Suzuki Y."/>
            <person name="Kagoshima H."/>
            <person name="Schijlen E."/>
            <person name="Tajeshwar N."/>
            <person name="Catarino B."/>
            <person name="Hetherington A.J."/>
            <person name="Saltykova A."/>
            <person name="Bonnot C."/>
            <person name="Breuninger H."/>
            <person name="Symeonidi A."/>
            <person name="Radhakrishnan G.V."/>
            <person name="Van Nieuwerburgh F."/>
            <person name="Deforce D."/>
            <person name="Chang C."/>
            <person name="Karol K.G."/>
            <person name="Hedrich R."/>
            <person name="Ulvskov P."/>
            <person name="Glockner G."/>
            <person name="Delwiche C.F."/>
            <person name="Petrasek J."/>
            <person name="Van de Peer Y."/>
            <person name="Friml J."/>
            <person name="Beilby M."/>
            <person name="Dolan L."/>
            <person name="Kohara Y."/>
            <person name="Sugano S."/>
            <person name="Fujiyama A."/>
            <person name="Delaux P.-M."/>
            <person name="Quint M."/>
            <person name="TheiBen G."/>
            <person name="Hagemann M."/>
            <person name="Harholt J."/>
            <person name="Dunand C."/>
            <person name="Zachgo S."/>
            <person name="Langdale J."/>
            <person name="Maumus F."/>
            <person name="Straeten D.V.D."/>
            <person name="Gould S.B."/>
            <person name="Rensing S.A."/>
        </authorList>
    </citation>
    <scope>NUCLEOTIDE SEQUENCE [LARGE SCALE GENOMIC DNA]</scope>
    <source>
        <strain evidence="3 4">S276</strain>
    </source>
</reference>
<organism evidence="3 4">
    <name type="scientific">Chara braunii</name>
    <name type="common">Braun's stonewort</name>
    <dbReference type="NCBI Taxonomy" id="69332"/>
    <lineage>
        <taxon>Eukaryota</taxon>
        <taxon>Viridiplantae</taxon>
        <taxon>Streptophyta</taxon>
        <taxon>Charophyceae</taxon>
        <taxon>Charales</taxon>
        <taxon>Characeae</taxon>
        <taxon>Chara</taxon>
    </lineage>
</organism>
<feature type="compositionally biased region" description="Basic and acidic residues" evidence="1">
    <location>
        <begin position="1411"/>
        <end position="1420"/>
    </location>
</feature>
<name>A0A388L2D7_CHABU</name>
<feature type="compositionally biased region" description="Polar residues" evidence="1">
    <location>
        <begin position="196"/>
        <end position="207"/>
    </location>
</feature>
<proteinExistence type="predicted"/>
<evidence type="ECO:0000256" key="1">
    <source>
        <dbReference type="SAM" id="MobiDB-lite"/>
    </source>
</evidence>
<evidence type="ECO:0000313" key="4">
    <source>
        <dbReference type="Proteomes" id="UP000265515"/>
    </source>
</evidence>
<feature type="compositionally biased region" description="Acidic residues" evidence="1">
    <location>
        <begin position="285"/>
        <end position="294"/>
    </location>
</feature>
<dbReference type="Gramene" id="GBG76461">
    <property type="protein sequence ID" value="GBG76461"/>
    <property type="gene ID" value="CBR_g22209"/>
</dbReference>
<feature type="region of interest" description="Disordered" evidence="1">
    <location>
        <begin position="1399"/>
        <end position="1421"/>
    </location>
</feature>
<keyword evidence="2" id="KW-0812">Transmembrane</keyword>
<gene>
    <name evidence="3" type="ORF">CBR_g22209</name>
</gene>
<feature type="region of interest" description="Disordered" evidence="1">
    <location>
        <begin position="194"/>
        <end position="294"/>
    </location>
</feature>
<feature type="compositionally biased region" description="Gly residues" evidence="1">
    <location>
        <begin position="1062"/>
        <end position="1074"/>
    </location>
</feature>
<feature type="region of interest" description="Disordered" evidence="1">
    <location>
        <begin position="156"/>
        <end position="182"/>
    </location>
</feature>
<feature type="compositionally biased region" description="Low complexity" evidence="1">
    <location>
        <begin position="85"/>
        <end position="94"/>
    </location>
</feature>
<dbReference type="EMBL" id="BFEA01000245">
    <property type="protein sequence ID" value="GBG76461.1"/>
    <property type="molecule type" value="Genomic_DNA"/>
</dbReference>
<feature type="compositionally biased region" description="Basic and acidic residues" evidence="1">
    <location>
        <begin position="237"/>
        <end position="271"/>
    </location>
</feature>
<feature type="compositionally biased region" description="Basic residues" evidence="1">
    <location>
        <begin position="1096"/>
        <end position="1112"/>
    </location>
</feature>
<feature type="region of interest" description="Disordered" evidence="1">
    <location>
        <begin position="1048"/>
        <end position="1159"/>
    </location>
</feature>